<dbReference type="PANTHER" id="PTHR35812">
    <property type="entry name" value="LIPOPROTEIN"/>
    <property type="match status" value="1"/>
</dbReference>
<evidence type="ECO:0000313" key="3">
    <source>
        <dbReference type="Proteomes" id="UP000267521"/>
    </source>
</evidence>
<protein>
    <submittedName>
        <fullName evidence="2">DUF1566 domain-containing protein</fullName>
    </submittedName>
</protein>
<comment type="caution">
    <text evidence="2">The sequence shown here is derived from an EMBL/GenBank/DDBJ whole genome shotgun (WGS) entry which is preliminary data.</text>
</comment>
<sequence>MAGGAVGAAIFCACVFAFQGGHVAGVRFGCCEVLSMLLLLGRRACMALALLLLSATHAQDCPSSAPSRFVGRGAEVKDVHTGLVWARCSVGQVWNGRDCVGVPEVMTYADALQYAQQQRGWRLPEVKELASLLDWACAQPAIDETVFPNTHSRFFWTATRRYSAGADGVWCVNFADGSIKWSGRNSHSGAVRLLRVAHE</sequence>
<dbReference type="Pfam" id="PF07603">
    <property type="entry name" value="Lcl_C"/>
    <property type="match status" value="1"/>
</dbReference>
<dbReference type="PANTHER" id="PTHR35812:SF1">
    <property type="entry name" value="LIPOPROTEIN"/>
    <property type="match status" value="1"/>
</dbReference>
<dbReference type="AlphaFoldDB" id="A0A3M6Q6T0"/>
<accession>A0A3M6Q6T0</accession>
<dbReference type="InterPro" id="IPR011460">
    <property type="entry name" value="Lcl_C"/>
</dbReference>
<gene>
    <name evidence="2" type="ORF">EBQ26_06555</name>
</gene>
<name>A0A3M6Q6T0_9BURK</name>
<organism evidence="2 3">
    <name type="scientific">Allofranklinella schreckenbergeri</name>
    <dbReference type="NCBI Taxonomy" id="1076744"/>
    <lineage>
        <taxon>Bacteria</taxon>
        <taxon>Pseudomonadati</taxon>
        <taxon>Pseudomonadota</taxon>
        <taxon>Betaproteobacteria</taxon>
        <taxon>Burkholderiales</taxon>
        <taxon>Comamonadaceae</taxon>
        <taxon>Allofranklinella</taxon>
    </lineage>
</organism>
<reference evidence="2 3" key="1">
    <citation type="submission" date="2018-10" db="EMBL/GenBank/DDBJ databases">
        <title>Comamonadaceae CDC group NO-1 genome sequencing and assembly.</title>
        <authorList>
            <person name="Bernier A.-M."/>
            <person name="Bernard K."/>
        </authorList>
    </citation>
    <scope>NUCLEOTIDE SEQUENCE [LARGE SCALE GENOMIC DNA]</scope>
    <source>
        <strain evidence="2 3">NML970147</strain>
    </source>
</reference>
<dbReference type="Proteomes" id="UP000267521">
    <property type="component" value="Unassembled WGS sequence"/>
</dbReference>
<dbReference type="EMBL" id="RDQM01000007">
    <property type="protein sequence ID" value="RMW98514.1"/>
    <property type="molecule type" value="Genomic_DNA"/>
</dbReference>
<proteinExistence type="predicted"/>
<feature type="domain" description="Lcl C-terminal" evidence="1">
    <location>
        <begin position="76"/>
        <end position="195"/>
    </location>
</feature>
<evidence type="ECO:0000259" key="1">
    <source>
        <dbReference type="Pfam" id="PF07603"/>
    </source>
</evidence>
<evidence type="ECO:0000313" key="2">
    <source>
        <dbReference type="EMBL" id="RMW98514.1"/>
    </source>
</evidence>